<dbReference type="AlphaFoldDB" id="A0AA43KD83"/>
<accession>A0AA43KD83</accession>
<reference evidence="1 2" key="1">
    <citation type="journal article" date="2023" name="J. Phycol.">
        <title>Chrysosporum ovalisporum is synonymous with the true-branching cyanobacterium Umezakia natans (Nostocales/Aphanizomenonaceae).</title>
        <authorList>
            <person name="McGregor G.B."/>
            <person name="Sendall B.C."/>
            <person name="Niiyama Y."/>
            <person name="Tuji A."/>
            <person name="Willis A."/>
        </authorList>
    </citation>
    <scope>NUCLEOTIDE SEQUENCE [LARGE SCALE GENOMIC DNA]</scope>
    <source>
        <strain evidence="1 2">ANA360D</strain>
    </source>
</reference>
<dbReference type="GO" id="GO:0042834">
    <property type="term" value="F:peptidoglycan binding"/>
    <property type="evidence" value="ECO:0007669"/>
    <property type="project" value="InterPro"/>
</dbReference>
<organism evidence="1 2">
    <name type="scientific">Chrysosporum bergii ANA360D</name>
    <dbReference type="NCBI Taxonomy" id="617107"/>
    <lineage>
        <taxon>Bacteria</taxon>
        <taxon>Bacillati</taxon>
        <taxon>Cyanobacteriota</taxon>
        <taxon>Cyanophyceae</taxon>
        <taxon>Nostocales</taxon>
        <taxon>Nodulariaceae</taxon>
        <taxon>Chrysosporum</taxon>
    </lineage>
</organism>
<gene>
    <name evidence="1" type="ORF">NWP17_17465</name>
</gene>
<evidence type="ECO:0000313" key="2">
    <source>
        <dbReference type="Proteomes" id="UP001159387"/>
    </source>
</evidence>
<comment type="caution">
    <text evidence="1">The sequence shown here is derived from an EMBL/GenBank/DDBJ whole genome shotgun (WGS) entry which is preliminary data.</text>
</comment>
<proteinExistence type="predicted"/>
<name>A0AA43KD83_9CYAN</name>
<dbReference type="RefSeq" id="WP_280656140.1">
    <property type="nucleotide sequence ID" value="NZ_JANQDH010000120.1"/>
</dbReference>
<dbReference type="SUPFAM" id="SSF110997">
    <property type="entry name" value="Sporulation related repeat"/>
    <property type="match status" value="1"/>
</dbReference>
<dbReference type="EMBL" id="JANQDH010000120">
    <property type="protein sequence ID" value="MDH6062201.1"/>
    <property type="molecule type" value="Genomic_DNA"/>
</dbReference>
<evidence type="ECO:0008006" key="3">
    <source>
        <dbReference type="Google" id="ProtNLM"/>
    </source>
</evidence>
<dbReference type="Proteomes" id="UP001159387">
    <property type="component" value="Unassembled WGS sequence"/>
</dbReference>
<keyword evidence="2" id="KW-1185">Reference proteome</keyword>
<evidence type="ECO:0000313" key="1">
    <source>
        <dbReference type="EMBL" id="MDH6062201.1"/>
    </source>
</evidence>
<protein>
    <recommendedName>
        <fullName evidence="3">SPOR domain-containing protein</fullName>
    </recommendedName>
</protein>
<dbReference type="InterPro" id="IPR036680">
    <property type="entry name" value="SPOR-like_sf"/>
</dbReference>
<sequence length="230" mass="26588">MTTTHIHIFRKFTVFPIMPWFLVSCFLLIPGSSPAQIPGGDFQLYQPLQFNQNSQNLNRQNFQRYLVYVDSSDSQVLQRVRLIEPDAYIRQYQGRYIIQSGIFGQMINATNRVRELQSYGISNARIVNFTDNREIPTGFVTPRQEPLTGFPPKRQESGYYAIIPVKSQDLRLIANNIRVGIGYNNLVLERQKPRGTHVAVGPFTSRSEAEQWNKYLRELGYGNARVYYGQ</sequence>